<feature type="transmembrane region" description="Helical" evidence="7">
    <location>
        <begin position="265"/>
        <end position="286"/>
    </location>
</feature>
<feature type="transmembrane region" description="Helical" evidence="7">
    <location>
        <begin position="70"/>
        <end position="89"/>
    </location>
</feature>
<keyword evidence="10" id="KW-1185">Reference proteome</keyword>
<keyword evidence="2" id="KW-0813">Transport</keyword>
<proteinExistence type="inferred from homology"/>
<evidence type="ECO:0000256" key="5">
    <source>
        <dbReference type="ARBA" id="ARBA00023136"/>
    </source>
</evidence>
<dbReference type="GO" id="GO:0022857">
    <property type="term" value="F:transmembrane transporter activity"/>
    <property type="evidence" value="ECO:0007669"/>
    <property type="project" value="InterPro"/>
</dbReference>
<evidence type="ECO:0000256" key="3">
    <source>
        <dbReference type="ARBA" id="ARBA00022692"/>
    </source>
</evidence>
<evidence type="ECO:0000256" key="4">
    <source>
        <dbReference type="ARBA" id="ARBA00022989"/>
    </source>
</evidence>
<dbReference type="SUPFAM" id="SSF103473">
    <property type="entry name" value="MFS general substrate transporter"/>
    <property type="match status" value="1"/>
</dbReference>
<dbReference type="AlphaFoldDB" id="A0A5A9P5A5"/>
<comment type="similarity">
    <text evidence="6">Belongs to the major facilitator superfamily. Spinster (TC 2.A.1.49) family.</text>
</comment>
<dbReference type="GO" id="GO:0016020">
    <property type="term" value="C:membrane"/>
    <property type="evidence" value="ECO:0007669"/>
    <property type="project" value="UniProtKB-SubCell"/>
</dbReference>
<dbReference type="EMBL" id="SOYY01000009">
    <property type="protein sequence ID" value="KAA0717093.1"/>
    <property type="molecule type" value="Genomic_DNA"/>
</dbReference>
<dbReference type="CDD" id="cd17328">
    <property type="entry name" value="MFS_spinster_like"/>
    <property type="match status" value="1"/>
</dbReference>
<keyword evidence="5 7" id="KW-0472">Membrane</keyword>
<name>A0A5A9P5A5_9TELE</name>
<feature type="transmembrane region" description="Helical" evidence="7">
    <location>
        <begin position="159"/>
        <end position="182"/>
    </location>
</feature>
<gene>
    <name evidence="9" type="ORF">E1301_Tti014444</name>
</gene>
<accession>A0A5A9P5A5</accession>
<feature type="domain" description="Major facilitator superfamily (MFS) profile" evidence="8">
    <location>
        <begin position="1"/>
        <end position="437"/>
    </location>
</feature>
<keyword evidence="3 7" id="KW-0812">Transmembrane</keyword>
<keyword evidence="4 7" id="KW-1133">Transmembrane helix</keyword>
<evidence type="ECO:0000256" key="7">
    <source>
        <dbReference type="SAM" id="Phobius"/>
    </source>
</evidence>
<sequence>MFTEGRKCLCWLSLAYGPGLTPVFTQYDDISDAPTDDYKPRVKIHGVFICSFMVAAPIFGYLGDRFNRKVILSCGIFFWSFVTLLSSFITKDYYWLLVLSRCLVGIGESSYSSISPTIIGDLFTNNKRTVMLSLFYLAIPLGSGLGYILGSIAKDAGGHWYWALRVSPMLGLTAGTLILIFVPEPKRGCADQIGGRIKTRSSWLCDMKALAKNRSYVFSSLASAAVSFATGAFGIWIPQYLFRAQVVQKTAVTCTYQPCSSKDSLIFGAITCVTGLLGVVIGAVTTRLFRQKTERADPLVCAVSMLGSAIFICLIFVVAKKSIAGAYICIFIGETLLFLNWAITADILMISDSLQKSYATSVLWQFLSLGYALMLCPFVIVLGGMFFLATALFYLDDREKAEQQADPLSGPPSTIKSSGFSRLFCDAEAEDVGIAAH</sequence>
<dbReference type="InterPro" id="IPR044770">
    <property type="entry name" value="MFS_spinster-like"/>
</dbReference>
<evidence type="ECO:0000256" key="6">
    <source>
        <dbReference type="ARBA" id="ARBA00024338"/>
    </source>
</evidence>
<comment type="subcellular location">
    <subcellularLocation>
        <location evidence="1">Membrane</location>
        <topology evidence="1">Multi-pass membrane protein</topology>
    </subcellularLocation>
</comment>
<evidence type="ECO:0000313" key="9">
    <source>
        <dbReference type="EMBL" id="KAA0717093.1"/>
    </source>
</evidence>
<dbReference type="PANTHER" id="PTHR23505:SF4">
    <property type="entry name" value="SPHINGOSINE-1-PHOSPHATE TRANSPORTER SPNS2"/>
    <property type="match status" value="1"/>
</dbReference>
<dbReference type="GO" id="GO:0046624">
    <property type="term" value="F:sphingolipid transporter activity"/>
    <property type="evidence" value="ECO:0007669"/>
    <property type="project" value="TreeGrafter"/>
</dbReference>
<dbReference type="Proteomes" id="UP000324632">
    <property type="component" value="Chromosome 9"/>
</dbReference>
<dbReference type="GO" id="GO:0003376">
    <property type="term" value="P:sphingosine-1-phosphate receptor signaling pathway"/>
    <property type="evidence" value="ECO:0007669"/>
    <property type="project" value="TreeGrafter"/>
</dbReference>
<feature type="transmembrane region" description="Helical" evidence="7">
    <location>
        <begin position="44"/>
        <end position="63"/>
    </location>
</feature>
<dbReference type="Pfam" id="PF07690">
    <property type="entry name" value="MFS_1"/>
    <property type="match status" value="1"/>
</dbReference>
<dbReference type="PROSITE" id="PS50850">
    <property type="entry name" value="MFS"/>
    <property type="match status" value="1"/>
</dbReference>
<protein>
    <submittedName>
        <fullName evidence="9">Protein spinster-like protein 2</fullName>
    </submittedName>
</protein>
<feature type="transmembrane region" description="Helical" evidence="7">
    <location>
        <begin position="325"/>
        <end position="350"/>
    </location>
</feature>
<evidence type="ECO:0000256" key="2">
    <source>
        <dbReference type="ARBA" id="ARBA00022448"/>
    </source>
</evidence>
<comment type="caution">
    <text evidence="9">The sequence shown here is derived from an EMBL/GenBank/DDBJ whole genome shotgun (WGS) entry which is preliminary data.</text>
</comment>
<evidence type="ECO:0000313" key="10">
    <source>
        <dbReference type="Proteomes" id="UP000324632"/>
    </source>
</evidence>
<dbReference type="InterPro" id="IPR020846">
    <property type="entry name" value="MFS_dom"/>
</dbReference>
<feature type="transmembrane region" description="Helical" evidence="7">
    <location>
        <begin position="216"/>
        <end position="237"/>
    </location>
</feature>
<dbReference type="InterPro" id="IPR036259">
    <property type="entry name" value="MFS_trans_sf"/>
</dbReference>
<dbReference type="PANTHER" id="PTHR23505">
    <property type="entry name" value="SPINSTER"/>
    <property type="match status" value="1"/>
</dbReference>
<evidence type="ECO:0000259" key="8">
    <source>
        <dbReference type="PROSITE" id="PS50850"/>
    </source>
</evidence>
<organism evidence="9 10">
    <name type="scientific">Triplophysa tibetana</name>
    <dbReference type="NCBI Taxonomy" id="1572043"/>
    <lineage>
        <taxon>Eukaryota</taxon>
        <taxon>Metazoa</taxon>
        <taxon>Chordata</taxon>
        <taxon>Craniata</taxon>
        <taxon>Vertebrata</taxon>
        <taxon>Euteleostomi</taxon>
        <taxon>Actinopterygii</taxon>
        <taxon>Neopterygii</taxon>
        <taxon>Teleostei</taxon>
        <taxon>Ostariophysi</taxon>
        <taxon>Cypriniformes</taxon>
        <taxon>Nemacheilidae</taxon>
        <taxon>Triplophysa</taxon>
    </lineage>
</organism>
<feature type="transmembrane region" description="Helical" evidence="7">
    <location>
        <begin position="362"/>
        <end position="395"/>
    </location>
</feature>
<dbReference type="Gene3D" id="1.20.1250.20">
    <property type="entry name" value="MFS general substrate transporter like domains"/>
    <property type="match status" value="1"/>
</dbReference>
<feature type="transmembrane region" description="Helical" evidence="7">
    <location>
        <begin position="134"/>
        <end position="153"/>
    </location>
</feature>
<feature type="transmembrane region" description="Helical" evidence="7">
    <location>
        <begin position="298"/>
        <end position="319"/>
    </location>
</feature>
<dbReference type="InterPro" id="IPR011701">
    <property type="entry name" value="MFS"/>
</dbReference>
<reference evidence="9 10" key="1">
    <citation type="journal article" date="2019" name="Mol. Ecol. Resour.">
        <title>Chromosome-level genome assembly of Triplophysa tibetana, a fish adapted to the harsh high-altitude environment of the Tibetan Plateau.</title>
        <authorList>
            <person name="Yang X."/>
            <person name="Liu H."/>
            <person name="Ma Z."/>
            <person name="Zou Y."/>
            <person name="Zou M."/>
            <person name="Mao Y."/>
            <person name="Li X."/>
            <person name="Wang H."/>
            <person name="Chen T."/>
            <person name="Wang W."/>
            <person name="Yang R."/>
        </authorList>
    </citation>
    <scope>NUCLEOTIDE SEQUENCE [LARGE SCALE GENOMIC DNA]</scope>
    <source>
        <strain evidence="9">TTIB1903HZAU</strain>
        <tissue evidence="9">Muscle</tissue>
    </source>
</reference>
<evidence type="ECO:0000256" key="1">
    <source>
        <dbReference type="ARBA" id="ARBA00004141"/>
    </source>
</evidence>